<evidence type="ECO:0000313" key="10">
    <source>
        <dbReference type="Proteomes" id="UP000691718"/>
    </source>
</evidence>
<keyword evidence="4 8" id="KW-0812">Transmembrane</keyword>
<dbReference type="GO" id="GO:0005886">
    <property type="term" value="C:plasma membrane"/>
    <property type="evidence" value="ECO:0007669"/>
    <property type="project" value="UniProtKB-SubCell"/>
</dbReference>
<dbReference type="Proteomes" id="UP000691718">
    <property type="component" value="Unassembled WGS sequence"/>
</dbReference>
<comment type="similarity">
    <text evidence="2">Belongs to the insect chemoreceptor superfamily. Gustatory receptor (GR) family. Gr5a subfamily.</text>
</comment>
<evidence type="ECO:0000256" key="1">
    <source>
        <dbReference type="ARBA" id="ARBA00004651"/>
    </source>
</evidence>
<feature type="transmembrane region" description="Helical" evidence="8">
    <location>
        <begin position="200"/>
        <end position="222"/>
    </location>
</feature>
<comment type="caution">
    <text evidence="9">The sequence shown here is derived from an EMBL/GenBank/DDBJ whole genome shotgun (WGS) entry which is preliminary data.</text>
</comment>
<gene>
    <name evidence="9" type="ORF">PAPOLLO_LOCUS20849</name>
</gene>
<keyword evidence="6 8" id="KW-0472">Membrane</keyword>
<evidence type="ECO:0000256" key="4">
    <source>
        <dbReference type="ARBA" id="ARBA00022692"/>
    </source>
</evidence>
<dbReference type="AlphaFoldDB" id="A0A8S3XQI3"/>
<keyword evidence="10" id="KW-1185">Reference proteome</keyword>
<organism evidence="9 10">
    <name type="scientific">Parnassius apollo</name>
    <name type="common">Apollo butterfly</name>
    <name type="synonym">Papilio apollo</name>
    <dbReference type="NCBI Taxonomy" id="110799"/>
    <lineage>
        <taxon>Eukaryota</taxon>
        <taxon>Metazoa</taxon>
        <taxon>Ecdysozoa</taxon>
        <taxon>Arthropoda</taxon>
        <taxon>Hexapoda</taxon>
        <taxon>Insecta</taxon>
        <taxon>Pterygota</taxon>
        <taxon>Neoptera</taxon>
        <taxon>Endopterygota</taxon>
        <taxon>Lepidoptera</taxon>
        <taxon>Glossata</taxon>
        <taxon>Ditrysia</taxon>
        <taxon>Papilionoidea</taxon>
        <taxon>Papilionidae</taxon>
        <taxon>Parnassiinae</taxon>
        <taxon>Parnassini</taxon>
        <taxon>Parnassius</taxon>
        <taxon>Parnassius</taxon>
    </lineage>
</organism>
<evidence type="ECO:0000256" key="6">
    <source>
        <dbReference type="ARBA" id="ARBA00023136"/>
    </source>
</evidence>
<sequence length="314" mass="35675">MITFFRVARNWPKLVRNISLVEEIDPSFDHNVTYRCNITCTVVLFLALVEHILSLLSAFAGALTCYPNKSLYEGFVTHFYPWVFKFLPYTPFLGMLTQFLHFQSTIIWNFSDLFVICMSYYLTFRLEHVNKKLLAAQGKYLPEVFWKTSRENYGRATQLVRRVDDVISGIVFISFANNLFFICLQLFNTLETTILGGYEAAAYFLFSLVYLITRSVAVSLIASQVNTASTVPASVLYDVPSPVYCLEVQRFLDQVHGNKVALSGLQFFSVTRSLLLTVAGTIVTYELVMFQFNSSQESTNTISNDAITTVAPIN</sequence>
<evidence type="ECO:0000256" key="3">
    <source>
        <dbReference type="ARBA" id="ARBA00022475"/>
    </source>
</evidence>
<feature type="transmembrane region" description="Helical" evidence="8">
    <location>
        <begin position="166"/>
        <end position="188"/>
    </location>
</feature>
<keyword evidence="3" id="KW-1003">Cell membrane</keyword>
<proteinExistence type="inferred from homology"/>
<evidence type="ECO:0000256" key="2">
    <source>
        <dbReference type="ARBA" id="ARBA00005327"/>
    </source>
</evidence>
<feature type="transmembrane region" description="Helical" evidence="8">
    <location>
        <begin position="79"/>
        <end position="100"/>
    </location>
</feature>
<dbReference type="Pfam" id="PF06151">
    <property type="entry name" value="Trehalose_recp"/>
    <property type="match status" value="1"/>
</dbReference>
<evidence type="ECO:0000256" key="8">
    <source>
        <dbReference type="SAM" id="Phobius"/>
    </source>
</evidence>
<keyword evidence="5 8" id="KW-1133">Transmembrane helix</keyword>
<dbReference type="PANTHER" id="PTHR21421">
    <property type="entry name" value="GUSTATORY RECEPTOR"/>
    <property type="match status" value="1"/>
</dbReference>
<feature type="transmembrane region" description="Helical" evidence="8">
    <location>
        <begin position="42"/>
        <end position="67"/>
    </location>
</feature>
<dbReference type="GO" id="GO:0033041">
    <property type="term" value="F:sweet taste receptor activity"/>
    <property type="evidence" value="ECO:0007669"/>
    <property type="project" value="TreeGrafter"/>
</dbReference>
<name>A0A8S3XQI3_PARAO</name>
<protein>
    <submittedName>
        <fullName evidence="9">(apollo) hypothetical protein</fullName>
    </submittedName>
</protein>
<feature type="transmembrane region" description="Helical" evidence="8">
    <location>
        <begin position="106"/>
        <end position="124"/>
    </location>
</feature>
<reference evidence="9" key="1">
    <citation type="submission" date="2021-04" db="EMBL/GenBank/DDBJ databases">
        <authorList>
            <person name="Tunstrom K."/>
        </authorList>
    </citation>
    <scope>NUCLEOTIDE SEQUENCE</scope>
</reference>
<dbReference type="InterPro" id="IPR009318">
    <property type="entry name" value="Gustatory_rcpt"/>
</dbReference>
<comment type="subcellular location">
    <subcellularLocation>
        <location evidence="1">Cell membrane</location>
        <topology evidence="1">Multi-pass membrane protein</topology>
    </subcellularLocation>
</comment>
<dbReference type="PANTHER" id="PTHR21421:SF29">
    <property type="entry name" value="GUSTATORY RECEPTOR 5A FOR TREHALOSE-RELATED"/>
    <property type="match status" value="1"/>
</dbReference>
<evidence type="ECO:0000256" key="7">
    <source>
        <dbReference type="ARBA" id="ARBA00023170"/>
    </source>
</evidence>
<dbReference type="EMBL" id="CAJQZP010001288">
    <property type="protein sequence ID" value="CAG5036482.1"/>
    <property type="molecule type" value="Genomic_DNA"/>
</dbReference>
<evidence type="ECO:0000256" key="5">
    <source>
        <dbReference type="ARBA" id="ARBA00022989"/>
    </source>
</evidence>
<keyword evidence="7" id="KW-0675">Receptor</keyword>
<evidence type="ECO:0000313" key="9">
    <source>
        <dbReference type="EMBL" id="CAG5036482.1"/>
    </source>
</evidence>
<dbReference type="OrthoDB" id="5800391at2759"/>
<accession>A0A8S3XQI3</accession>